<dbReference type="Proteomes" id="UP000319514">
    <property type="component" value="Unassembled WGS sequence"/>
</dbReference>
<comment type="caution">
    <text evidence="6">The sequence shown here is derived from an EMBL/GenBank/DDBJ whole genome shotgun (WGS) entry which is preliminary data.</text>
</comment>
<protein>
    <submittedName>
        <fullName evidence="6">RpiR family transcriptional regulator</fullName>
    </submittedName>
</protein>
<dbReference type="InterPro" id="IPR036388">
    <property type="entry name" value="WH-like_DNA-bd_sf"/>
</dbReference>
<dbReference type="SUPFAM" id="SSF53697">
    <property type="entry name" value="SIS domain"/>
    <property type="match status" value="1"/>
</dbReference>
<sequence>MTSTSDPQPVTSPTGGTSLLVRLRAVRPTLSPAEDRVAERVLADARAAAALTISELAAAAETSETTVLRFCKRLGLPGYPQLRLALAEESAQPRTVAAPKSDISAEDSVDDVIRKIAFADASAVEETADQLDRATLTEAARCIAAARRVDVCGSGASAVVAADLQQKLHRIGVVTFAWSDPHIALTSAALLQEGDVAVGVSHSGTTRETLEALELAKSRGATTVAITNFPYSPLARAADLVLTTAARETSLRSGATASRIAALTVVDCLYIAVAQRNLPDALQAVRSTRSAVSGHHLESH</sequence>
<evidence type="ECO:0000256" key="1">
    <source>
        <dbReference type="ARBA" id="ARBA00023015"/>
    </source>
</evidence>
<dbReference type="PANTHER" id="PTHR30514">
    <property type="entry name" value="GLUCOKINASE"/>
    <property type="match status" value="1"/>
</dbReference>
<evidence type="ECO:0000256" key="3">
    <source>
        <dbReference type="ARBA" id="ARBA00023163"/>
    </source>
</evidence>
<evidence type="ECO:0000259" key="5">
    <source>
        <dbReference type="PROSITE" id="PS51464"/>
    </source>
</evidence>
<dbReference type="CDD" id="cd05013">
    <property type="entry name" value="SIS_RpiR"/>
    <property type="match status" value="1"/>
</dbReference>
<name>A0A542Z9J5_9MICO</name>
<dbReference type="RefSeq" id="WP_141790369.1">
    <property type="nucleotide sequence ID" value="NZ_BAAAKX010000019.1"/>
</dbReference>
<evidence type="ECO:0000313" key="7">
    <source>
        <dbReference type="Proteomes" id="UP000319514"/>
    </source>
</evidence>
<dbReference type="AlphaFoldDB" id="A0A542Z9J5"/>
<feature type="domain" description="HTH rpiR-type" evidence="4">
    <location>
        <begin position="17"/>
        <end position="93"/>
    </location>
</feature>
<dbReference type="GO" id="GO:1901135">
    <property type="term" value="P:carbohydrate derivative metabolic process"/>
    <property type="evidence" value="ECO:0007669"/>
    <property type="project" value="InterPro"/>
</dbReference>
<proteinExistence type="predicted"/>
<reference evidence="6 7" key="1">
    <citation type="submission" date="2019-06" db="EMBL/GenBank/DDBJ databases">
        <title>Sequencing the genomes of 1000 actinobacteria strains.</title>
        <authorList>
            <person name="Klenk H.-P."/>
        </authorList>
    </citation>
    <scope>NUCLEOTIDE SEQUENCE [LARGE SCALE GENOMIC DNA]</scope>
    <source>
        <strain evidence="6 7">DSM 18082</strain>
    </source>
</reference>
<dbReference type="Gene3D" id="3.40.50.10490">
    <property type="entry name" value="Glucose-6-phosphate isomerase like protein, domain 1"/>
    <property type="match status" value="1"/>
</dbReference>
<dbReference type="InterPro" id="IPR000281">
    <property type="entry name" value="HTH_RpiR"/>
</dbReference>
<dbReference type="Gene3D" id="1.10.10.10">
    <property type="entry name" value="Winged helix-like DNA-binding domain superfamily/Winged helix DNA-binding domain"/>
    <property type="match status" value="1"/>
</dbReference>
<keyword evidence="1" id="KW-0805">Transcription regulation</keyword>
<dbReference type="Pfam" id="PF01380">
    <property type="entry name" value="SIS"/>
    <property type="match status" value="1"/>
</dbReference>
<evidence type="ECO:0000259" key="4">
    <source>
        <dbReference type="PROSITE" id="PS51071"/>
    </source>
</evidence>
<dbReference type="InterPro" id="IPR047640">
    <property type="entry name" value="RpiR-like"/>
</dbReference>
<keyword evidence="3" id="KW-0804">Transcription</keyword>
<keyword evidence="7" id="KW-1185">Reference proteome</keyword>
<dbReference type="PROSITE" id="PS51071">
    <property type="entry name" value="HTH_RPIR"/>
    <property type="match status" value="1"/>
</dbReference>
<accession>A0A542Z9J5</accession>
<keyword evidence="2" id="KW-0238">DNA-binding</keyword>
<evidence type="ECO:0000256" key="2">
    <source>
        <dbReference type="ARBA" id="ARBA00023125"/>
    </source>
</evidence>
<dbReference type="PANTHER" id="PTHR30514:SF1">
    <property type="entry name" value="HTH-TYPE TRANSCRIPTIONAL REGULATOR HEXR-RELATED"/>
    <property type="match status" value="1"/>
</dbReference>
<dbReference type="GO" id="GO:0003700">
    <property type="term" value="F:DNA-binding transcription factor activity"/>
    <property type="evidence" value="ECO:0007669"/>
    <property type="project" value="InterPro"/>
</dbReference>
<dbReference type="PROSITE" id="PS51464">
    <property type="entry name" value="SIS"/>
    <property type="match status" value="1"/>
</dbReference>
<dbReference type="EMBL" id="VFOQ01000002">
    <property type="protein sequence ID" value="TQL57027.1"/>
    <property type="molecule type" value="Genomic_DNA"/>
</dbReference>
<feature type="domain" description="SIS" evidence="5">
    <location>
        <begin position="139"/>
        <end position="279"/>
    </location>
</feature>
<dbReference type="InterPro" id="IPR035472">
    <property type="entry name" value="RpiR-like_SIS"/>
</dbReference>
<gene>
    <name evidence="6" type="ORF">FB474_3797</name>
</gene>
<dbReference type="OrthoDB" id="370421at2"/>
<dbReference type="InterPro" id="IPR001347">
    <property type="entry name" value="SIS_dom"/>
</dbReference>
<evidence type="ECO:0000313" key="6">
    <source>
        <dbReference type="EMBL" id="TQL57027.1"/>
    </source>
</evidence>
<organism evidence="6 7">
    <name type="scientific">Oryzihumus leptocrescens</name>
    <dbReference type="NCBI Taxonomy" id="297536"/>
    <lineage>
        <taxon>Bacteria</taxon>
        <taxon>Bacillati</taxon>
        <taxon>Actinomycetota</taxon>
        <taxon>Actinomycetes</taxon>
        <taxon>Micrococcales</taxon>
        <taxon>Intrasporangiaceae</taxon>
        <taxon>Oryzihumus</taxon>
    </lineage>
</organism>
<dbReference type="Pfam" id="PF01418">
    <property type="entry name" value="HTH_6"/>
    <property type="match status" value="1"/>
</dbReference>
<dbReference type="SUPFAM" id="SSF46689">
    <property type="entry name" value="Homeodomain-like"/>
    <property type="match status" value="1"/>
</dbReference>
<dbReference type="GO" id="GO:0097367">
    <property type="term" value="F:carbohydrate derivative binding"/>
    <property type="evidence" value="ECO:0007669"/>
    <property type="project" value="InterPro"/>
</dbReference>
<dbReference type="InterPro" id="IPR009057">
    <property type="entry name" value="Homeodomain-like_sf"/>
</dbReference>
<dbReference type="GO" id="GO:0003677">
    <property type="term" value="F:DNA binding"/>
    <property type="evidence" value="ECO:0007669"/>
    <property type="project" value="UniProtKB-KW"/>
</dbReference>
<dbReference type="InterPro" id="IPR046348">
    <property type="entry name" value="SIS_dom_sf"/>
</dbReference>